<keyword evidence="1" id="KW-0472">Membrane</keyword>
<feature type="transmembrane region" description="Helical" evidence="1">
    <location>
        <begin position="12"/>
        <end position="33"/>
    </location>
</feature>
<proteinExistence type="predicted"/>
<organism evidence="2 3">
    <name type="scientific">Polaromonas naphthalenivorans (strain CJ2)</name>
    <dbReference type="NCBI Taxonomy" id="365044"/>
    <lineage>
        <taxon>Bacteria</taxon>
        <taxon>Pseudomonadati</taxon>
        <taxon>Pseudomonadota</taxon>
        <taxon>Betaproteobacteria</taxon>
        <taxon>Burkholderiales</taxon>
        <taxon>Comamonadaceae</taxon>
        <taxon>Polaromonas</taxon>
    </lineage>
</organism>
<dbReference type="AlphaFoldDB" id="A1VVF9"/>
<geneLocation type="plasmid" evidence="2 3">
    <name>pPNAP01</name>
</geneLocation>
<keyword evidence="1" id="KW-1133">Transmembrane helix</keyword>
<dbReference type="RefSeq" id="WP_011798010.1">
    <property type="nucleotide sequence ID" value="NC_008757.1"/>
</dbReference>
<name>A1VVF9_POLNA</name>
<dbReference type="EMBL" id="CP000530">
    <property type="protein sequence ID" value="ABM39637.1"/>
    <property type="molecule type" value="Genomic_DNA"/>
</dbReference>
<feature type="transmembrane region" description="Helical" evidence="1">
    <location>
        <begin position="148"/>
        <end position="167"/>
    </location>
</feature>
<reference evidence="3" key="1">
    <citation type="journal article" date="2009" name="Environ. Microbiol.">
        <title>The genome of Polaromonas naphthalenivorans strain CJ2, isolated from coal tar-contaminated sediment, reveals physiological and metabolic versatility and evolution through extensive horizontal gene transfer.</title>
        <authorList>
            <person name="Yagi J.M."/>
            <person name="Sims D."/>
            <person name="Brettin T."/>
            <person name="Bruce D."/>
            <person name="Madsen E.L."/>
        </authorList>
    </citation>
    <scope>NUCLEOTIDE SEQUENCE [LARGE SCALE GENOMIC DNA]</scope>
    <source>
        <strain evidence="3">CJ2</strain>
        <plasmid evidence="3">Plasmid pPNAP01</plasmid>
    </source>
</reference>
<gene>
    <name evidence="2" type="ordered locus">Pnap_4357</name>
</gene>
<evidence type="ECO:0000256" key="1">
    <source>
        <dbReference type="SAM" id="Phobius"/>
    </source>
</evidence>
<accession>A1VVF9</accession>
<keyword evidence="3" id="KW-1185">Reference proteome</keyword>
<feature type="transmembrane region" description="Helical" evidence="1">
    <location>
        <begin position="45"/>
        <end position="66"/>
    </location>
</feature>
<keyword evidence="1" id="KW-0812">Transmembrane</keyword>
<evidence type="ECO:0000313" key="3">
    <source>
        <dbReference type="Proteomes" id="UP000000644"/>
    </source>
</evidence>
<dbReference type="KEGG" id="pna:Pnap_4357"/>
<dbReference type="Proteomes" id="UP000000644">
    <property type="component" value="Plasmid pPNAP01"/>
</dbReference>
<dbReference type="HOGENOM" id="CLU_101284_0_0_4"/>
<feature type="transmembrane region" description="Helical" evidence="1">
    <location>
        <begin position="173"/>
        <end position="191"/>
    </location>
</feature>
<sequence length="230" mass="25363">MKDYNKTLKGRNLAWLVATLVLDVLVLLVIAFNTAVDDLTLTKVAVIRASLTTLLPIPALILSSLISSDHKAILVFWRFQHPLPGARAFSVHAPADPRIDIAKLKKNVGEFPSTERDQNSKWYGLYRQVDSDPSVVDSHKNYLLFRDISVMSLLLVPTLPLVMHFSGIDSTRMLASAAWFLGQYLVTAFAARTTGIRFVQNVLAVHASRKVAGSKPAARKAVSIPDSLNM</sequence>
<protein>
    <submittedName>
        <fullName evidence="2">Uncharacterized protein</fullName>
    </submittedName>
</protein>
<keyword evidence="2" id="KW-0614">Plasmid</keyword>
<evidence type="ECO:0000313" key="2">
    <source>
        <dbReference type="EMBL" id="ABM39637.1"/>
    </source>
</evidence>